<feature type="region of interest" description="Disordered" evidence="1">
    <location>
        <begin position="1"/>
        <end position="32"/>
    </location>
</feature>
<feature type="compositionally biased region" description="Basic and acidic residues" evidence="1">
    <location>
        <begin position="50"/>
        <end position="67"/>
    </location>
</feature>
<evidence type="ECO:0000313" key="2">
    <source>
        <dbReference type="EMBL" id="OHA25923.1"/>
    </source>
</evidence>
<comment type="caution">
    <text evidence="2">The sequence shown here is derived from an EMBL/GenBank/DDBJ whole genome shotgun (WGS) entry which is preliminary data.</text>
</comment>
<name>A0A1G2MPZ1_9BACT</name>
<reference evidence="2 3" key="1">
    <citation type="journal article" date="2016" name="Nat. Commun.">
        <title>Thousands of microbial genomes shed light on interconnected biogeochemical processes in an aquifer system.</title>
        <authorList>
            <person name="Anantharaman K."/>
            <person name="Brown C.T."/>
            <person name="Hug L.A."/>
            <person name="Sharon I."/>
            <person name="Castelle C.J."/>
            <person name="Probst A.J."/>
            <person name="Thomas B.C."/>
            <person name="Singh A."/>
            <person name="Wilkins M.J."/>
            <person name="Karaoz U."/>
            <person name="Brodie E.L."/>
            <person name="Williams K.H."/>
            <person name="Hubbard S.S."/>
            <person name="Banfield J.F."/>
        </authorList>
    </citation>
    <scope>NUCLEOTIDE SEQUENCE [LARGE SCALE GENOMIC DNA]</scope>
</reference>
<sequence length="74" mass="8594">MGKIWIQQTKTEAPRLNLSSDPRLRPTSNGQARFNLGASKIAWVKIERKSGKIENKKRVSPQRETRPLWHSMPR</sequence>
<proteinExistence type="predicted"/>
<feature type="compositionally biased region" description="Polar residues" evidence="1">
    <location>
        <begin position="1"/>
        <end position="11"/>
    </location>
</feature>
<dbReference type="Proteomes" id="UP000177943">
    <property type="component" value="Unassembled WGS sequence"/>
</dbReference>
<protein>
    <submittedName>
        <fullName evidence="2">Uncharacterized protein</fullName>
    </submittedName>
</protein>
<dbReference type="AlphaFoldDB" id="A0A1G2MPZ1"/>
<accession>A0A1G2MPZ1</accession>
<feature type="region of interest" description="Disordered" evidence="1">
    <location>
        <begin position="50"/>
        <end position="74"/>
    </location>
</feature>
<evidence type="ECO:0000256" key="1">
    <source>
        <dbReference type="SAM" id="MobiDB-lite"/>
    </source>
</evidence>
<organism evidence="2 3">
    <name type="scientific">Candidatus Taylorbacteria bacterium RIFCSPHIGHO2_02_FULL_45_35</name>
    <dbReference type="NCBI Taxonomy" id="1802311"/>
    <lineage>
        <taxon>Bacteria</taxon>
        <taxon>Candidatus Tayloriibacteriota</taxon>
    </lineage>
</organism>
<evidence type="ECO:0000313" key="3">
    <source>
        <dbReference type="Proteomes" id="UP000177943"/>
    </source>
</evidence>
<dbReference type="EMBL" id="MHRP01000041">
    <property type="protein sequence ID" value="OHA25923.1"/>
    <property type="molecule type" value="Genomic_DNA"/>
</dbReference>
<gene>
    <name evidence="2" type="ORF">A3D56_02455</name>
</gene>